<keyword evidence="2" id="KW-1185">Reference proteome</keyword>
<organism evidence="1 2">
    <name type="scientific">Amylocarpus encephaloides</name>
    <dbReference type="NCBI Taxonomy" id="45428"/>
    <lineage>
        <taxon>Eukaryota</taxon>
        <taxon>Fungi</taxon>
        <taxon>Dikarya</taxon>
        <taxon>Ascomycota</taxon>
        <taxon>Pezizomycotina</taxon>
        <taxon>Leotiomycetes</taxon>
        <taxon>Helotiales</taxon>
        <taxon>Helotiales incertae sedis</taxon>
        <taxon>Amylocarpus</taxon>
    </lineage>
</organism>
<evidence type="ECO:0000313" key="2">
    <source>
        <dbReference type="Proteomes" id="UP000824998"/>
    </source>
</evidence>
<accession>A0A9P7Y8S7</accession>
<name>A0A9P7Y8S7_9HELO</name>
<sequence>MARLKDLMEERVGQIGSSEEVATLDSKKEQESGVTISDEPWLLVKTQRDESVASPCVSDDNHHIPAFPQAVFHLEAYKLVYACLPKVPPHEKILVWLRGVVVRSKGTSPTFPTPARIENSPESGRIQLDGYDFNSYILVRISDLGQCAQNLDNLGNLDQILSITELEDESWELPVRKSSLPKLKDALYKMVPNCVIESGYDPTEPNANEVKEFGYERARILKTIKLRDRAEHMMR</sequence>
<evidence type="ECO:0000313" key="1">
    <source>
        <dbReference type="EMBL" id="KAG9228937.1"/>
    </source>
</evidence>
<dbReference type="OrthoDB" id="5370596at2759"/>
<protein>
    <submittedName>
        <fullName evidence="1">Uncharacterized protein</fullName>
    </submittedName>
</protein>
<proteinExistence type="predicted"/>
<dbReference type="AlphaFoldDB" id="A0A9P7Y8S7"/>
<gene>
    <name evidence="1" type="ORF">BJ875DRAFT_446421</name>
</gene>
<reference evidence="1" key="1">
    <citation type="journal article" date="2021" name="IMA Fungus">
        <title>Genomic characterization of three marine fungi, including Emericellopsis atlantica sp. nov. with signatures of a generalist lifestyle and marine biomass degradation.</title>
        <authorList>
            <person name="Hagestad O.C."/>
            <person name="Hou L."/>
            <person name="Andersen J.H."/>
            <person name="Hansen E.H."/>
            <person name="Altermark B."/>
            <person name="Li C."/>
            <person name="Kuhnert E."/>
            <person name="Cox R.J."/>
            <person name="Crous P.W."/>
            <person name="Spatafora J.W."/>
            <person name="Lail K."/>
            <person name="Amirebrahimi M."/>
            <person name="Lipzen A."/>
            <person name="Pangilinan J."/>
            <person name="Andreopoulos W."/>
            <person name="Hayes R.D."/>
            <person name="Ng V."/>
            <person name="Grigoriev I.V."/>
            <person name="Jackson S.A."/>
            <person name="Sutton T.D.S."/>
            <person name="Dobson A.D.W."/>
            <person name="Rama T."/>
        </authorList>
    </citation>
    <scope>NUCLEOTIDE SEQUENCE</scope>
    <source>
        <strain evidence="1">TRa018bII</strain>
    </source>
</reference>
<dbReference type="EMBL" id="MU251839">
    <property type="protein sequence ID" value="KAG9228937.1"/>
    <property type="molecule type" value="Genomic_DNA"/>
</dbReference>
<dbReference type="Proteomes" id="UP000824998">
    <property type="component" value="Unassembled WGS sequence"/>
</dbReference>
<comment type="caution">
    <text evidence="1">The sequence shown here is derived from an EMBL/GenBank/DDBJ whole genome shotgun (WGS) entry which is preliminary data.</text>
</comment>